<dbReference type="RefSeq" id="WP_218284283.1">
    <property type="nucleotide sequence ID" value="NZ_CP076448.1"/>
</dbReference>
<dbReference type="PANTHER" id="PTHR43284">
    <property type="entry name" value="ASPARAGINE SYNTHETASE (GLUTAMINE-HYDROLYZING)"/>
    <property type="match status" value="1"/>
</dbReference>
<dbReference type="NCBIfam" id="TIGR01536">
    <property type="entry name" value="asn_synth_AEB"/>
    <property type="match status" value="1"/>
</dbReference>
<keyword evidence="5" id="KW-0067">ATP-binding</keyword>
<evidence type="ECO:0000256" key="4">
    <source>
        <dbReference type="ARBA" id="ARBA00022741"/>
    </source>
</evidence>
<dbReference type="KEGG" id="elio:KO353_08690"/>
<name>A0A975YIH5_9PROT</name>
<comment type="similarity">
    <text evidence="2">Belongs to the asparagine synthetase family.</text>
</comment>
<gene>
    <name evidence="9" type="primary">asnB</name>
    <name evidence="9" type="ORF">KO353_08690</name>
</gene>
<evidence type="ECO:0000256" key="5">
    <source>
        <dbReference type="ARBA" id="ARBA00022840"/>
    </source>
</evidence>
<dbReference type="GO" id="GO:0004066">
    <property type="term" value="F:asparagine synthase (glutamine-hydrolyzing) activity"/>
    <property type="evidence" value="ECO:0007669"/>
    <property type="project" value="UniProtKB-EC"/>
</dbReference>
<dbReference type="InterPro" id="IPR017932">
    <property type="entry name" value="GATase_2_dom"/>
</dbReference>
<evidence type="ECO:0000313" key="9">
    <source>
        <dbReference type="EMBL" id="QXM23423.1"/>
    </source>
</evidence>
<dbReference type="Pfam" id="PF13522">
    <property type="entry name" value="GATase_6"/>
    <property type="match status" value="1"/>
</dbReference>
<evidence type="ECO:0000259" key="8">
    <source>
        <dbReference type="PROSITE" id="PS51278"/>
    </source>
</evidence>
<dbReference type="InterPro" id="IPR051786">
    <property type="entry name" value="ASN_synthetase/amidase"/>
</dbReference>
<feature type="domain" description="Glutamine amidotransferase type-2" evidence="8">
    <location>
        <begin position="2"/>
        <end position="217"/>
    </location>
</feature>
<dbReference type="InterPro" id="IPR001962">
    <property type="entry name" value="Asn_synthase"/>
</dbReference>
<accession>A0A975YIH5</accession>
<evidence type="ECO:0000313" key="10">
    <source>
        <dbReference type="Proteomes" id="UP000694001"/>
    </source>
</evidence>
<comment type="pathway">
    <text evidence="1">Amino-acid biosynthesis; L-asparagine biosynthesis; L-asparagine from L-aspartate (L-Gln route): step 1/1.</text>
</comment>
<dbReference type="GO" id="GO:0005829">
    <property type="term" value="C:cytosol"/>
    <property type="evidence" value="ECO:0007669"/>
    <property type="project" value="TreeGrafter"/>
</dbReference>
<dbReference type="PANTHER" id="PTHR43284:SF1">
    <property type="entry name" value="ASPARAGINE SYNTHETASE"/>
    <property type="match status" value="1"/>
</dbReference>
<evidence type="ECO:0000256" key="1">
    <source>
        <dbReference type="ARBA" id="ARBA00005187"/>
    </source>
</evidence>
<dbReference type="Pfam" id="PF00733">
    <property type="entry name" value="Asn_synthase"/>
    <property type="match status" value="1"/>
</dbReference>
<dbReference type="PROSITE" id="PS51278">
    <property type="entry name" value="GATASE_TYPE_2"/>
    <property type="match status" value="1"/>
</dbReference>
<evidence type="ECO:0000256" key="6">
    <source>
        <dbReference type="ARBA" id="ARBA00022962"/>
    </source>
</evidence>
<keyword evidence="6" id="KW-0315">Glutamine amidotransferase</keyword>
<reference evidence="9" key="1">
    <citation type="submission" date="2021-06" db="EMBL/GenBank/DDBJ databases">
        <title>Elioraea tepida, sp. nov., a moderately thermophilic aerobic anoxygenic phototrophic bacterium isolated from an alkaline siliceous hot spring mat community in Yellowstone National Park, WY, USA.</title>
        <authorList>
            <person name="Saini M.K."/>
            <person name="Yoshida S."/>
            <person name="Sebastian A."/>
            <person name="Hirose S."/>
            <person name="Hara E."/>
            <person name="Tamaki H."/>
            <person name="Soulier N.T."/>
            <person name="Albert I."/>
            <person name="Hanada S."/>
            <person name="Bryant D.A."/>
            <person name="Tank M."/>
        </authorList>
    </citation>
    <scope>NUCLEOTIDE SEQUENCE</scope>
    <source>
        <strain evidence="9">MS-P2</strain>
    </source>
</reference>
<evidence type="ECO:0000256" key="3">
    <source>
        <dbReference type="ARBA" id="ARBA00012737"/>
    </source>
</evidence>
<keyword evidence="9" id="KW-0436">Ligase</keyword>
<evidence type="ECO:0000256" key="7">
    <source>
        <dbReference type="ARBA" id="ARBA00048741"/>
    </source>
</evidence>
<keyword evidence="10" id="KW-1185">Reference proteome</keyword>
<sequence>MCGIAGLFLRRPAKRAALLARARAMGDALAHRGPDGEGQWADEAAGLALAHRRLAIIDLSPGGAQPMLSACGRYAISYNGECYNYIALRNDLAAEGVIVSSASDTAVLLAAIAHWGLEATLPRLDAMFAFALWDRLESRLTLVRDHAGIKPLAWTVTEEGAFFASELRAFAAAGLSLSLDGAAVAAYLRLGVVPAPLTVFAGVRKLPPGGMVEIGLDGTVREGRWFDLGAIARDAAPRVRDAAEAAEAVDRAVGESVRRQLVADVPVGAFLSGGVDSSSVVAAMARAAPGTAHAFTIGFDDPRYDESGDAAAIAEALGVRHTVLRATEAEAQALAPELPRLFDEPFADSSALPTLLLSRLTRGHVTVALSGDGGDELFGGYRRHRLAAGLWRRLSALPLRRPLARLVAAVPPRAWDSLLGRLPGTPRRPGETLHKTAAVLAARDLDHAYARLVSSWDEHETIETSPAPDAPPRTLPDEPLARMRALDALTYMQDDVLAKVDRASMSVALEVRVPLLSPAMIALAFSLPPSLLVRRDGGKAPLRDALARHLPRRLFEREKTGFSAPLDAWLRGPLRGWAGDLIGSRALADSGLVDRAVVASAWDQHQSGQRDRSAALWTVLMLAGWLEARGR</sequence>
<keyword evidence="4" id="KW-0547">Nucleotide-binding</keyword>
<dbReference type="GO" id="GO:0005524">
    <property type="term" value="F:ATP binding"/>
    <property type="evidence" value="ECO:0007669"/>
    <property type="project" value="UniProtKB-KW"/>
</dbReference>
<dbReference type="AlphaFoldDB" id="A0A975YIH5"/>
<dbReference type="InterPro" id="IPR006426">
    <property type="entry name" value="Asn_synth_AEB"/>
</dbReference>
<comment type="catalytic activity">
    <reaction evidence="7">
        <text>L-aspartate + L-glutamine + ATP + H2O = L-asparagine + L-glutamate + AMP + diphosphate + H(+)</text>
        <dbReference type="Rhea" id="RHEA:12228"/>
        <dbReference type="ChEBI" id="CHEBI:15377"/>
        <dbReference type="ChEBI" id="CHEBI:15378"/>
        <dbReference type="ChEBI" id="CHEBI:29985"/>
        <dbReference type="ChEBI" id="CHEBI:29991"/>
        <dbReference type="ChEBI" id="CHEBI:30616"/>
        <dbReference type="ChEBI" id="CHEBI:33019"/>
        <dbReference type="ChEBI" id="CHEBI:58048"/>
        <dbReference type="ChEBI" id="CHEBI:58359"/>
        <dbReference type="ChEBI" id="CHEBI:456215"/>
        <dbReference type="EC" id="6.3.5.4"/>
    </reaction>
</comment>
<dbReference type="PIRSF" id="PIRSF001589">
    <property type="entry name" value="Asn_synthetase_glu-h"/>
    <property type="match status" value="1"/>
</dbReference>
<protein>
    <recommendedName>
        <fullName evidence="3">asparagine synthase (glutamine-hydrolyzing)</fullName>
        <ecNumber evidence="3">6.3.5.4</ecNumber>
    </recommendedName>
</protein>
<dbReference type="EC" id="6.3.5.4" evidence="3"/>
<dbReference type="CDD" id="cd01991">
    <property type="entry name" value="Asn_synthase_B_C"/>
    <property type="match status" value="1"/>
</dbReference>
<dbReference type="EMBL" id="CP076448">
    <property type="protein sequence ID" value="QXM23423.1"/>
    <property type="molecule type" value="Genomic_DNA"/>
</dbReference>
<evidence type="ECO:0000256" key="2">
    <source>
        <dbReference type="ARBA" id="ARBA00005752"/>
    </source>
</evidence>
<dbReference type="GO" id="GO:0006529">
    <property type="term" value="P:asparagine biosynthetic process"/>
    <property type="evidence" value="ECO:0007669"/>
    <property type="project" value="InterPro"/>
</dbReference>
<dbReference type="Proteomes" id="UP000694001">
    <property type="component" value="Chromosome"/>
</dbReference>
<dbReference type="InterPro" id="IPR033738">
    <property type="entry name" value="AsnB_N"/>
</dbReference>
<organism evidence="9 10">
    <name type="scientific">Elioraea tepida</name>
    <dbReference type="NCBI Taxonomy" id="2843330"/>
    <lineage>
        <taxon>Bacteria</taxon>
        <taxon>Pseudomonadati</taxon>
        <taxon>Pseudomonadota</taxon>
        <taxon>Alphaproteobacteria</taxon>
        <taxon>Acetobacterales</taxon>
        <taxon>Elioraeaceae</taxon>
        <taxon>Elioraea</taxon>
    </lineage>
</organism>
<proteinExistence type="inferred from homology"/>
<dbReference type="CDD" id="cd00712">
    <property type="entry name" value="AsnB"/>
    <property type="match status" value="1"/>
</dbReference>